<dbReference type="FunFam" id="3.30.2080.10:FF:000001">
    <property type="entry name" value="Alpha-1,2-mannosidase subfamily"/>
    <property type="match status" value="1"/>
</dbReference>
<dbReference type="InterPro" id="IPR029411">
    <property type="entry name" value="RG-lyase_III"/>
</dbReference>
<protein>
    <submittedName>
        <fullName evidence="8">Alpha-1,2-mannosidase, putative</fullName>
    </submittedName>
</protein>
<keyword evidence="3" id="KW-0106">Calcium</keyword>
<reference evidence="9" key="1">
    <citation type="submission" date="2017-02" db="EMBL/GenBank/DDBJ databases">
        <authorList>
            <person name="Varghese N."/>
            <person name="Submissions S."/>
        </authorList>
    </citation>
    <scope>NUCLEOTIDE SEQUENCE [LARGE SCALE GENOMIC DNA]</scope>
    <source>
        <strain evidence="9">DSM 24091</strain>
    </source>
</reference>
<dbReference type="GO" id="GO:0005829">
    <property type="term" value="C:cytosol"/>
    <property type="evidence" value="ECO:0007669"/>
    <property type="project" value="TreeGrafter"/>
</dbReference>
<feature type="chain" id="PRO_5012482148" evidence="4">
    <location>
        <begin position="20"/>
        <end position="1061"/>
    </location>
</feature>
<accession>A0A1T5AYX8</accession>
<comment type="subunit">
    <text evidence="2">Monomer.</text>
</comment>
<dbReference type="InterPro" id="IPR041371">
    <property type="entry name" value="GH92_N"/>
</dbReference>
<evidence type="ECO:0000259" key="7">
    <source>
        <dbReference type="Pfam" id="PF17678"/>
    </source>
</evidence>
<dbReference type="InterPro" id="IPR005887">
    <property type="entry name" value="GH92_a_mannosidase_put"/>
</dbReference>
<dbReference type="InterPro" id="IPR014718">
    <property type="entry name" value="GH-type_carb-bd"/>
</dbReference>
<dbReference type="GO" id="GO:0030246">
    <property type="term" value="F:carbohydrate binding"/>
    <property type="evidence" value="ECO:0007669"/>
    <property type="project" value="InterPro"/>
</dbReference>
<name>A0A1T5AYX8_9SPHI</name>
<dbReference type="InterPro" id="IPR008979">
    <property type="entry name" value="Galactose-bd-like_sf"/>
</dbReference>
<keyword evidence="4" id="KW-0732">Signal</keyword>
<evidence type="ECO:0000259" key="6">
    <source>
        <dbReference type="Pfam" id="PF14683"/>
    </source>
</evidence>
<evidence type="ECO:0000256" key="4">
    <source>
        <dbReference type="SAM" id="SignalP"/>
    </source>
</evidence>
<dbReference type="GO" id="GO:0000224">
    <property type="term" value="F:peptide-N4-(N-acetyl-beta-glucosaminyl)asparagine amidase activity"/>
    <property type="evidence" value="ECO:0007669"/>
    <property type="project" value="TreeGrafter"/>
</dbReference>
<dbReference type="NCBIfam" id="TIGR01180">
    <property type="entry name" value="aman2_put"/>
    <property type="match status" value="1"/>
</dbReference>
<dbReference type="Gene3D" id="3.30.2080.10">
    <property type="entry name" value="GH92 mannosidase domain"/>
    <property type="match status" value="1"/>
</dbReference>
<sequence length="1061" mass="120420">MNRLFVVVFFVFNTALTLAQNQTVFQLGNQDGRSSEFALSSEKYEQFLAQFSGEKSFYVGYSSIEKDWPYVLPGPLDSWAGGGYWAGYHPRHFPSIYFPLEAFSKEGESVLTFYFSGVHKAKDAIVRVEVNGHRSEHRLTGDDDVKLLQGKIDKGAERLFRISFSNSRLKKGMNQIRIGTVEGSWALFDCIRLESSANIRLAKATSTLIKDVRVADFEYQTAIGIRTQPVLIDMVQFGQGRNLSFRIDGLPEELRFVEAGESTQEINMPAIAKEAKAKNSVIRVYDGKQLIYSADIIRSTQPVHELCNYVDLLMGTSNSRWMFKPSPALPLSIVQIAPDNQDEIWKAGYEYGIENIMGFSHFCDWTMIGLLMQPTTGPLQVNPGRESFPDEVYRSRIDKSTEMGKVGHYSVFMTDTQIKAELTATRRAALQRYTFPKSKDARVMIDMFTPNEYPHNLTDAKITKVSDTEIEGYASYYNAFTGYSLQQEYTVHFVLQFSKPFTSLGGWKNEGVMPVEGYIGNWDRNHEFETASELFDNIQTIQGKGDLGVYANFNTAEGEVVLVRSGVSLVDLEGARKNLEQELTAPFGWDFEAVVRNARAIWNDYLGRIEIETDDYREKKKFYTNLYRAIAAKAIWSDADGRYRDENENVQQLADSQDAIVSGEYWNTFWDNQQLFNLVAPEISSTWAKSAISLYKNSGWFNTDPAGIEHSGVMVAMHVISQLQGAWQSGIRDFDMETAYQGLKKMMTTHPQRFAGGGTVGVEHLPAYMKYGYVPAGKGYVSNTLEYAYDDWSLAQMARSLGKEEDYQFFKNRSDNWKNIFDTESGFMRPKDVDGRWTEPFDPYHTPGFVEGNSFNYTWFVPHNPLALIDSMGQERFISRLNEAMEKSAKANFNAAGDNFSAFPINHGNQTSMEVSYLFNWAGTPWLTQKWNRAIQEQYYGTSPYDAYPGDEDLGQMSSWYIMSCLGLFQMDGGVAADATYELGSPRFKRMKVNFKGRYGRGESLTIEANNASKINMYIQEAQWNGKPLTNFLLPQSEVLKGGILRLKMGDEPNKNWGLIK</sequence>
<evidence type="ECO:0000256" key="3">
    <source>
        <dbReference type="ARBA" id="ARBA00022837"/>
    </source>
</evidence>
<dbReference type="GO" id="GO:0005975">
    <property type="term" value="P:carbohydrate metabolic process"/>
    <property type="evidence" value="ECO:0007669"/>
    <property type="project" value="InterPro"/>
</dbReference>
<feature type="domain" description="Glycosyl hydrolase family 92" evidence="5">
    <location>
        <begin position="574"/>
        <end position="1051"/>
    </location>
</feature>
<feature type="signal peptide" evidence="4">
    <location>
        <begin position="1"/>
        <end position="19"/>
    </location>
</feature>
<dbReference type="Pfam" id="PF14683">
    <property type="entry name" value="CBM-like"/>
    <property type="match status" value="1"/>
</dbReference>
<keyword evidence="9" id="KW-1185">Reference proteome</keyword>
<dbReference type="SUPFAM" id="SSF49785">
    <property type="entry name" value="Galactose-binding domain-like"/>
    <property type="match status" value="1"/>
</dbReference>
<dbReference type="OrthoDB" id="9758101at2"/>
<feature type="domain" description="Glycosyl hydrolase family 92 N-terminal" evidence="7">
    <location>
        <begin position="309"/>
        <end position="568"/>
    </location>
</feature>
<dbReference type="InterPro" id="IPR012939">
    <property type="entry name" value="Glyco_hydro_92"/>
</dbReference>
<evidence type="ECO:0000256" key="1">
    <source>
        <dbReference type="ARBA" id="ARBA00001913"/>
    </source>
</evidence>
<evidence type="ECO:0000259" key="5">
    <source>
        <dbReference type="Pfam" id="PF07971"/>
    </source>
</evidence>
<comment type="cofactor">
    <cofactor evidence="1">
        <name>Ca(2+)</name>
        <dbReference type="ChEBI" id="CHEBI:29108"/>
    </cofactor>
</comment>
<evidence type="ECO:0000313" key="8">
    <source>
        <dbReference type="EMBL" id="SKB39813.1"/>
    </source>
</evidence>
<dbReference type="Gene3D" id="1.20.1610.10">
    <property type="entry name" value="alpha-1,2-mannosidases domains"/>
    <property type="match status" value="1"/>
</dbReference>
<dbReference type="Gene3D" id="1.20.1050.60">
    <property type="entry name" value="alpha-1,2-mannosidase"/>
    <property type="match status" value="1"/>
</dbReference>
<evidence type="ECO:0000256" key="2">
    <source>
        <dbReference type="ARBA" id="ARBA00011245"/>
    </source>
</evidence>
<dbReference type="Pfam" id="PF07971">
    <property type="entry name" value="Glyco_hydro_92"/>
    <property type="match status" value="1"/>
</dbReference>
<dbReference type="STRING" id="1513896.SAMN05660841_00280"/>
<dbReference type="InterPro" id="IPR008928">
    <property type="entry name" value="6-hairpin_glycosidase_sf"/>
</dbReference>
<dbReference type="Proteomes" id="UP000190150">
    <property type="component" value="Unassembled WGS sequence"/>
</dbReference>
<dbReference type="InterPro" id="IPR050883">
    <property type="entry name" value="PNGase"/>
</dbReference>
<dbReference type="Pfam" id="PF17678">
    <property type="entry name" value="Glyco_hydro_92N"/>
    <property type="match status" value="1"/>
</dbReference>
<dbReference type="AlphaFoldDB" id="A0A1T5AYX8"/>
<dbReference type="EMBL" id="FUZF01000001">
    <property type="protein sequence ID" value="SKB39813.1"/>
    <property type="molecule type" value="Genomic_DNA"/>
</dbReference>
<gene>
    <name evidence="8" type="ORF">SAMN05660841_00280</name>
</gene>
<dbReference type="PANTHER" id="PTHR12143">
    <property type="entry name" value="PEPTIDE N-GLYCANASE PNGASE -RELATED"/>
    <property type="match status" value="1"/>
</dbReference>
<dbReference type="RefSeq" id="WP_079640633.1">
    <property type="nucleotide sequence ID" value="NZ_FUZF01000001.1"/>
</dbReference>
<evidence type="ECO:0000313" key="9">
    <source>
        <dbReference type="Proteomes" id="UP000190150"/>
    </source>
</evidence>
<dbReference type="Gene3D" id="2.70.98.10">
    <property type="match status" value="1"/>
</dbReference>
<feature type="domain" description="Rhamnogalacturonan lyase" evidence="6">
    <location>
        <begin position="23"/>
        <end position="193"/>
    </location>
</feature>
<dbReference type="GO" id="GO:0006516">
    <property type="term" value="P:glycoprotein catabolic process"/>
    <property type="evidence" value="ECO:0007669"/>
    <property type="project" value="TreeGrafter"/>
</dbReference>
<dbReference type="PANTHER" id="PTHR12143:SF39">
    <property type="entry name" value="SECRETED PROTEIN"/>
    <property type="match status" value="1"/>
</dbReference>
<organism evidence="8 9">
    <name type="scientific">Sphingobacterium nematocida</name>
    <dbReference type="NCBI Taxonomy" id="1513896"/>
    <lineage>
        <taxon>Bacteria</taxon>
        <taxon>Pseudomonadati</taxon>
        <taxon>Bacteroidota</taxon>
        <taxon>Sphingobacteriia</taxon>
        <taxon>Sphingobacteriales</taxon>
        <taxon>Sphingobacteriaceae</taxon>
        <taxon>Sphingobacterium</taxon>
    </lineage>
</organism>
<proteinExistence type="predicted"/>
<dbReference type="SUPFAM" id="SSF48208">
    <property type="entry name" value="Six-hairpin glycosidases"/>
    <property type="match status" value="1"/>
</dbReference>